<feature type="compositionally biased region" description="Basic and acidic residues" evidence="1">
    <location>
        <begin position="1"/>
        <end position="11"/>
    </location>
</feature>
<reference evidence="2 3" key="1">
    <citation type="journal article" date="2023" name="Plants (Basel)">
        <title>Bridging the Gap: Combining Genomics and Transcriptomics Approaches to Understand Stylosanthes scabra, an Orphan Legume from the Brazilian Caatinga.</title>
        <authorList>
            <person name="Ferreira-Neto J.R.C."/>
            <person name="da Silva M.D."/>
            <person name="Binneck E."/>
            <person name="de Melo N.F."/>
            <person name="da Silva R.H."/>
            <person name="de Melo A.L.T.M."/>
            <person name="Pandolfi V."/>
            <person name="Bustamante F.O."/>
            <person name="Brasileiro-Vidal A.C."/>
            <person name="Benko-Iseppon A.M."/>
        </authorList>
    </citation>
    <scope>NUCLEOTIDE SEQUENCE [LARGE SCALE GENOMIC DNA]</scope>
    <source>
        <tissue evidence="2">Leaves</tissue>
    </source>
</reference>
<evidence type="ECO:0000256" key="1">
    <source>
        <dbReference type="SAM" id="MobiDB-lite"/>
    </source>
</evidence>
<evidence type="ECO:0000313" key="3">
    <source>
        <dbReference type="Proteomes" id="UP001341840"/>
    </source>
</evidence>
<sequence length="92" mass="9744">MVLKIGSDRTVEPVQPSTGDEDDSDYILKLPYQKPPENRQTGQFLDAMDESISQNVAGEAAAPGSNDAANPPASNESQSQTSPNVRGKTDPA</sequence>
<organism evidence="2 3">
    <name type="scientific">Stylosanthes scabra</name>
    <dbReference type="NCBI Taxonomy" id="79078"/>
    <lineage>
        <taxon>Eukaryota</taxon>
        <taxon>Viridiplantae</taxon>
        <taxon>Streptophyta</taxon>
        <taxon>Embryophyta</taxon>
        <taxon>Tracheophyta</taxon>
        <taxon>Spermatophyta</taxon>
        <taxon>Magnoliopsida</taxon>
        <taxon>eudicotyledons</taxon>
        <taxon>Gunneridae</taxon>
        <taxon>Pentapetalae</taxon>
        <taxon>rosids</taxon>
        <taxon>fabids</taxon>
        <taxon>Fabales</taxon>
        <taxon>Fabaceae</taxon>
        <taxon>Papilionoideae</taxon>
        <taxon>50 kb inversion clade</taxon>
        <taxon>dalbergioids sensu lato</taxon>
        <taxon>Dalbergieae</taxon>
        <taxon>Pterocarpus clade</taxon>
        <taxon>Stylosanthes</taxon>
    </lineage>
</organism>
<name>A0ABU6TVZ7_9FABA</name>
<feature type="compositionally biased region" description="Polar residues" evidence="1">
    <location>
        <begin position="72"/>
        <end position="84"/>
    </location>
</feature>
<dbReference type="EMBL" id="JASCZI010092293">
    <property type="protein sequence ID" value="MED6152183.1"/>
    <property type="molecule type" value="Genomic_DNA"/>
</dbReference>
<comment type="caution">
    <text evidence="2">The sequence shown here is derived from an EMBL/GenBank/DDBJ whole genome shotgun (WGS) entry which is preliminary data.</text>
</comment>
<proteinExistence type="predicted"/>
<gene>
    <name evidence="2" type="ORF">PIB30_089424</name>
</gene>
<keyword evidence="3" id="KW-1185">Reference proteome</keyword>
<dbReference type="Proteomes" id="UP001341840">
    <property type="component" value="Unassembled WGS sequence"/>
</dbReference>
<feature type="region of interest" description="Disordered" evidence="1">
    <location>
        <begin position="1"/>
        <end position="92"/>
    </location>
</feature>
<accession>A0ABU6TVZ7</accession>
<evidence type="ECO:0000313" key="2">
    <source>
        <dbReference type="EMBL" id="MED6152183.1"/>
    </source>
</evidence>
<protein>
    <submittedName>
        <fullName evidence="2">Uncharacterized protein</fullName>
    </submittedName>
</protein>